<dbReference type="OrthoDB" id="1999951at2"/>
<evidence type="ECO:0000256" key="1">
    <source>
        <dbReference type="SAM" id="Phobius"/>
    </source>
</evidence>
<feature type="transmembrane region" description="Helical" evidence="1">
    <location>
        <begin position="142"/>
        <end position="161"/>
    </location>
</feature>
<feature type="transmembrane region" description="Helical" evidence="1">
    <location>
        <begin position="46"/>
        <end position="66"/>
    </location>
</feature>
<dbReference type="RefSeq" id="WP_031392351.1">
    <property type="nucleotide sequence ID" value="NZ_JPNB01000002.1"/>
</dbReference>
<protein>
    <recommendedName>
        <fullName evidence="4">O-antigen ligase-like membrane protein</fullName>
    </recommendedName>
</protein>
<gene>
    <name evidence="2" type="ORF">EDD76_104128</name>
</gene>
<evidence type="ECO:0008006" key="4">
    <source>
        <dbReference type="Google" id="ProtNLM"/>
    </source>
</evidence>
<feature type="transmembrane region" description="Helical" evidence="1">
    <location>
        <begin position="173"/>
        <end position="199"/>
    </location>
</feature>
<keyword evidence="1" id="KW-0812">Transmembrane</keyword>
<dbReference type="STRING" id="1469948.GCA_000732725_03734"/>
<dbReference type="Proteomes" id="UP000295718">
    <property type="component" value="Unassembled WGS sequence"/>
</dbReference>
<accession>A0A4R1R218</accession>
<keyword evidence="3" id="KW-1185">Reference proteome</keyword>
<feature type="transmembrane region" description="Helical" evidence="1">
    <location>
        <begin position="99"/>
        <end position="122"/>
    </location>
</feature>
<name>A0A4R1R218_9FIRM</name>
<reference evidence="2 3" key="1">
    <citation type="submission" date="2019-03" db="EMBL/GenBank/DDBJ databases">
        <title>Genomic Encyclopedia of Type Strains, Phase IV (KMG-IV): sequencing the most valuable type-strain genomes for metagenomic binning, comparative biology and taxonomic classification.</title>
        <authorList>
            <person name="Goeker M."/>
        </authorList>
    </citation>
    <scope>NUCLEOTIDE SEQUENCE [LARGE SCALE GENOMIC DNA]</scope>
    <source>
        <strain evidence="2 3">DSM 100556</strain>
    </source>
</reference>
<feature type="transmembrane region" description="Helical" evidence="1">
    <location>
        <begin position="211"/>
        <end position="231"/>
    </location>
</feature>
<comment type="caution">
    <text evidence="2">The sequence shown here is derived from an EMBL/GenBank/DDBJ whole genome shotgun (WGS) entry which is preliminary data.</text>
</comment>
<organism evidence="2 3">
    <name type="scientific">Kineothrix alysoides</name>
    <dbReference type="NCBI Taxonomy" id="1469948"/>
    <lineage>
        <taxon>Bacteria</taxon>
        <taxon>Bacillati</taxon>
        <taxon>Bacillota</taxon>
        <taxon>Clostridia</taxon>
        <taxon>Lachnospirales</taxon>
        <taxon>Lachnospiraceae</taxon>
        <taxon>Kineothrix</taxon>
    </lineage>
</organism>
<dbReference type="AlphaFoldDB" id="A0A4R1R218"/>
<keyword evidence="1" id="KW-1133">Transmembrane helix</keyword>
<feature type="transmembrane region" description="Helical" evidence="1">
    <location>
        <begin position="326"/>
        <end position="345"/>
    </location>
</feature>
<keyword evidence="1" id="KW-0472">Membrane</keyword>
<feature type="transmembrane region" description="Helical" evidence="1">
    <location>
        <begin position="299"/>
        <end position="319"/>
    </location>
</feature>
<dbReference type="EMBL" id="SLUO01000004">
    <property type="protein sequence ID" value="TCL59391.1"/>
    <property type="molecule type" value="Genomic_DNA"/>
</dbReference>
<evidence type="ECO:0000313" key="3">
    <source>
        <dbReference type="Proteomes" id="UP000295718"/>
    </source>
</evidence>
<evidence type="ECO:0000313" key="2">
    <source>
        <dbReference type="EMBL" id="TCL59391.1"/>
    </source>
</evidence>
<feature type="transmembrane region" description="Helical" evidence="1">
    <location>
        <begin position="15"/>
        <end position="34"/>
    </location>
</feature>
<sequence>MTLFLFAKQFVDMFYHYRILDYIMVVCVLLLLVYQTALVRPDIRKMFRPADGIVILLGLLLTITFIRSGSGYQIYFKVMSAFLIYFVGRIYYDRVRECYGTLVVASYLVIYINLIERIYRFGFSLTKVRNAGGDMYYNDTDMAFAMILAMVFIAMFARNSVKKLLTILLVCPYMVFFSDAGIQMALMLAVYAVIAVYIMELLFENKKLSGILLTLMILGLIGIVVIIYLPVMGLYSSEFVTGLFQGHFFNNHNMYIRYDEWGKILDICEKKGMLVMLFGTGMGADISIQSLYIKIFYSLGFAGLGLTLLLIISIMYYVAKVNDRKTFYLAVIMAVLLLGSGVTINSMETTQMSWFPLLFAGMVISSVQEERGQEGVQKENVQ</sequence>
<proteinExistence type="predicted"/>